<dbReference type="EMBL" id="LAOD01000038">
    <property type="protein sequence ID" value="KJV80232.1"/>
    <property type="molecule type" value="Genomic_DNA"/>
</dbReference>
<evidence type="ECO:0000313" key="2">
    <source>
        <dbReference type="Proteomes" id="UP000033722"/>
    </source>
</evidence>
<reference evidence="1 2" key="1">
    <citation type="submission" date="2015-01" db="EMBL/GenBank/DDBJ databases">
        <title>Genome Sequencing of Rickettsiales.</title>
        <authorList>
            <person name="Daugherty S.C."/>
            <person name="Su Q."/>
            <person name="Abolude K."/>
            <person name="Beier-Sexton M."/>
            <person name="Carlyon J.A."/>
            <person name="Carter R."/>
            <person name="Day N.P."/>
            <person name="Dumler S.J."/>
            <person name="Dyachenko V."/>
            <person name="Godinez A."/>
            <person name="Kurtti T.J."/>
            <person name="Lichay M."/>
            <person name="Mullins K.E."/>
            <person name="Ott S."/>
            <person name="Pappas-Brown V."/>
            <person name="Paris D.H."/>
            <person name="Patel P."/>
            <person name="Richards A.L."/>
            <person name="Sadzewicz L."/>
            <person name="Sears K."/>
            <person name="Seidman D."/>
            <person name="Sengamalay N."/>
            <person name="Stenos J."/>
            <person name="Tallon L.J."/>
            <person name="Vincent G."/>
            <person name="Fraser C.M."/>
            <person name="Munderloh U."/>
            <person name="Dunning-Hotopp J.C."/>
        </authorList>
    </citation>
    <scope>NUCLEOTIDE SEQUENCE [LARGE SCALE GENOMIC DNA]</scope>
    <source>
        <strain evidence="1 2">CRT53-1</strain>
    </source>
</reference>
<dbReference type="Proteomes" id="UP000033722">
    <property type="component" value="Unassembled WGS sequence"/>
</dbReference>
<name>A0A0F3PJU4_ANAPH</name>
<organism evidence="1 2">
    <name type="scientific">Anaplasma phagocytophilum str. CRT53-1</name>
    <dbReference type="NCBI Taxonomy" id="1359157"/>
    <lineage>
        <taxon>Bacteria</taxon>
        <taxon>Pseudomonadati</taxon>
        <taxon>Pseudomonadota</taxon>
        <taxon>Alphaproteobacteria</taxon>
        <taxon>Rickettsiales</taxon>
        <taxon>Anaplasmataceae</taxon>
        <taxon>Anaplasma</taxon>
        <taxon>phagocytophilum group</taxon>
    </lineage>
</organism>
<comment type="caution">
    <text evidence="1">The sequence shown here is derived from an EMBL/GenBank/DDBJ whole genome shotgun (WGS) entry which is preliminary data.</text>
</comment>
<evidence type="ECO:0000313" key="1">
    <source>
        <dbReference type="EMBL" id="KJV80232.1"/>
    </source>
</evidence>
<accession>A0A0F3PJU4</accession>
<dbReference type="AlphaFoldDB" id="A0A0F3PJU4"/>
<sequence length="42" mass="4786">MRLIRNTVTVKELIISMTSFGKSMYVVNNATTAKHYCISHLL</sequence>
<gene>
    <name evidence="1" type="ORF">APHCRT_1577</name>
</gene>
<protein>
    <submittedName>
        <fullName evidence="1">Uncharacterized protein</fullName>
    </submittedName>
</protein>
<proteinExistence type="predicted"/>